<sequence>MGTMNINNLIAVSSGGRLEASPLVRQNSIYSAPRDDFRNTLSEPVRNCDSMNMDEILKNARIANDNQELTAAVEAGSDLAKDGLARQESLRRQGFLTLPRTLSRNTVGEVGKDGYHGPGNVAGLHGNGSAAGRLQTQASFGEMTLQDFLVKAGVVRDNMASESQSSSLYAGGMRDYYGFGGSRISNLDRREAKVSVQPDITGASEIKELVNTQERTERASARVFPTLSLSPASSLSNHSTTDATQLDSFEDILASEWIKLHQYRNSTVTAIPHQHQPHRLQQQMAADTAAYLDVAKRMGSGGAVAGGLGEIRLGNSIGGGIAGAIGSLGGGLAGTNLRSGFGVLALGSGSSSSPGSDAAGQNARNGFGLSVIGNYGIDGPARARKKESELFVQKVIERRQRRMIKNRESAARSRARKQAYIMELEAEVAHLNEENTELRRQQAEAAERKQKLENPPEKKEKLEEGAERKENLVVIPQKIFGGANFKDARFTADA</sequence>
<keyword evidence="2" id="KW-1185">Reference proteome</keyword>
<comment type="caution">
    <text evidence="1">The sequence shown here is derived from an EMBL/GenBank/DDBJ whole genome shotgun (WGS) entry which is preliminary data.</text>
</comment>
<reference evidence="2" key="1">
    <citation type="journal article" date="2024" name="Proc. Natl. Acad. Sci. U.S.A.">
        <title>Extraordinary preservation of gene collinearity over three hundred million years revealed in homosporous lycophytes.</title>
        <authorList>
            <person name="Li C."/>
            <person name="Wickell D."/>
            <person name="Kuo L.Y."/>
            <person name="Chen X."/>
            <person name="Nie B."/>
            <person name="Liao X."/>
            <person name="Peng D."/>
            <person name="Ji J."/>
            <person name="Jenkins J."/>
            <person name="Williams M."/>
            <person name="Shu S."/>
            <person name="Plott C."/>
            <person name="Barry K."/>
            <person name="Rajasekar S."/>
            <person name="Grimwood J."/>
            <person name="Han X."/>
            <person name="Sun S."/>
            <person name="Hou Z."/>
            <person name="He W."/>
            <person name="Dai G."/>
            <person name="Sun C."/>
            <person name="Schmutz J."/>
            <person name="Leebens-Mack J.H."/>
            <person name="Li F.W."/>
            <person name="Wang L."/>
        </authorList>
    </citation>
    <scope>NUCLEOTIDE SEQUENCE [LARGE SCALE GENOMIC DNA]</scope>
    <source>
        <strain evidence="2">cv. PW_Plant_1</strain>
    </source>
</reference>
<evidence type="ECO:0000313" key="1">
    <source>
        <dbReference type="EMBL" id="KAJ7556222.1"/>
    </source>
</evidence>
<gene>
    <name evidence="1" type="ORF">O6H91_05G074900</name>
</gene>
<proteinExistence type="predicted"/>
<accession>A0ACC2DQ07</accession>
<organism evidence="1 2">
    <name type="scientific">Diphasiastrum complanatum</name>
    <name type="common">Issler's clubmoss</name>
    <name type="synonym">Lycopodium complanatum</name>
    <dbReference type="NCBI Taxonomy" id="34168"/>
    <lineage>
        <taxon>Eukaryota</taxon>
        <taxon>Viridiplantae</taxon>
        <taxon>Streptophyta</taxon>
        <taxon>Embryophyta</taxon>
        <taxon>Tracheophyta</taxon>
        <taxon>Lycopodiopsida</taxon>
        <taxon>Lycopodiales</taxon>
        <taxon>Lycopodiaceae</taxon>
        <taxon>Lycopodioideae</taxon>
        <taxon>Diphasiastrum</taxon>
    </lineage>
</organism>
<protein>
    <submittedName>
        <fullName evidence="1">Uncharacterized protein</fullName>
    </submittedName>
</protein>
<evidence type="ECO:0000313" key="2">
    <source>
        <dbReference type="Proteomes" id="UP001162992"/>
    </source>
</evidence>
<dbReference type="EMBL" id="CM055096">
    <property type="protein sequence ID" value="KAJ7556222.1"/>
    <property type="molecule type" value="Genomic_DNA"/>
</dbReference>
<name>A0ACC2DQ07_DIPCM</name>
<dbReference type="Proteomes" id="UP001162992">
    <property type="component" value="Chromosome 5"/>
</dbReference>